<dbReference type="PANTHER" id="PTHR11075:SF54">
    <property type="entry name" value="LARGE RIBOSOMAL SUBUNIT PROTEIN ML62"/>
    <property type="match status" value="1"/>
</dbReference>
<comment type="similarity">
    <text evidence="1">Belongs to the prokaryotic/mitochondrial release factor family.</text>
</comment>
<dbReference type="InterPro" id="IPR000352">
    <property type="entry name" value="Pep_chain_release_fac_I"/>
</dbReference>
<organism evidence="4 5">
    <name type="scientific">Podospora appendiculata</name>
    <dbReference type="NCBI Taxonomy" id="314037"/>
    <lineage>
        <taxon>Eukaryota</taxon>
        <taxon>Fungi</taxon>
        <taxon>Dikarya</taxon>
        <taxon>Ascomycota</taxon>
        <taxon>Pezizomycotina</taxon>
        <taxon>Sordariomycetes</taxon>
        <taxon>Sordariomycetidae</taxon>
        <taxon>Sordariales</taxon>
        <taxon>Podosporaceae</taxon>
        <taxon>Podospora</taxon>
    </lineage>
</organism>
<dbReference type="Gene3D" id="3.30.160.20">
    <property type="match status" value="1"/>
</dbReference>
<feature type="domain" description="Prokaryotic-type class I peptide chain release factors" evidence="3">
    <location>
        <begin position="69"/>
        <end position="189"/>
    </location>
</feature>
<gene>
    <name evidence="4" type="ORF">B0T22DRAFT_462451</name>
</gene>
<feature type="region of interest" description="Disordered" evidence="2">
    <location>
        <begin position="53"/>
        <end position="89"/>
    </location>
</feature>
<dbReference type="GO" id="GO:0070126">
    <property type="term" value="P:mitochondrial translational termination"/>
    <property type="evidence" value="ECO:0007669"/>
    <property type="project" value="TreeGrafter"/>
</dbReference>
<feature type="compositionally biased region" description="Basic residues" evidence="2">
    <location>
        <begin position="181"/>
        <end position="199"/>
    </location>
</feature>
<keyword evidence="5" id="KW-1185">Reference proteome</keyword>
<dbReference type="AlphaFoldDB" id="A0AAE1CDX4"/>
<dbReference type="InterPro" id="IPR052104">
    <property type="entry name" value="Mito_Release_Factor_mL62"/>
</dbReference>
<dbReference type="GO" id="GO:0004045">
    <property type="term" value="F:peptidyl-tRNA hydrolase activity"/>
    <property type="evidence" value="ECO:0007669"/>
    <property type="project" value="TreeGrafter"/>
</dbReference>
<comment type="caution">
    <text evidence="4">The sequence shown here is derived from an EMBL/GenBank/DDBJ whole genome shotgun (WGS) entry which is preliminary data.</text>
</comment>
<name>A0AAE1CDX4_9PEZI</name>
<dbReference type="SUPFAM" id="SSF75620">
    <property type="entry name" value="Release factor"/>
    <property type="match status" value="1"/>
</dbReference>
<dbReference type="PANTHER" id="PTHR11075">
    <property type="entry name" value="PEPTIDE CHAIN RELEASE FACTOR"/>
    <property type="match status" value="1"/>
</dbReference>
<dbReference type="GO" id="GO:0005762">
    <property type="term" value="C:mitochondrial large ribosomal subunit"/>
    <property type="evidence" value="ECO:0007669"/>
    <property type="project" value="TreeGrafter"/>
</dbReference>
<proteinExistence type="inferred from homology"/>
<reference evidence="4" key="2">
    <citation type="submission" date="2023-06" db="EMBL/GenBank/DDBJ databases">
        <authorList>
            <consortium name="Lawrence Berkeley National Laboratory"/>
            <person name="Haridas S."/>
            <person name="Hensen N."/>
            <person name="Bonometti L."/>
            <person name="Westerberg I."/>
            <person name="Brannstrom I.O."/>
            <person name="Guillou S."/>
            <person name="Cros-Aarteil S."/>
            <person name="Calhoun S."/>
            <person name="Kuo A."/>
            <person name="Mondo S."/>
            <person name="Pangilinan J."/>
            <person name="Riley R."/>
            <person name="Labutti K."/>
            <person name="Andreopoulos B."/>
            <person name="Lipzen A."/>
            <person name="Chen C."/>
            <person name="Yanf M."/>
            <person name="Daum C."/>
            <person name="Ng V."/>
            <person name="Clum A."/>
            <person name="Steindorff A."/>
            <person name="Ohm R."/>
            <person name="Martin F."/>
            <person name="Silar P."/>
            <person name="Natvig D."/>
            <person name="Lalanne C."/>
            <person name="Gautier V."/>
            <person name="Ament-Velasquez S.L."/>
            <person name="Kruys A."/>
            <person name="Hutchinson M.I."/>
            <person name="Powell A.J."/>
            <person name="Barry K."/>
            <person name="Miller A.N."/>
            <person name="Grigoriev I.V."/>
            <person name="Debuchy R."/>
            <person name="Gladieux P."/>
            <person name="Thoren M.H."/>
            <person name="Johannesson H."/>
        </authorList>
    </citation>
    <scope>NUCLEOTIDE SEQUENCE</scope>
    <source>
        <strain evidence="4">CBS 314.62</strain>
    </source>
</reference>
<dbReference type="Proteomes" id="UP001270362">
    <property type="component" value="Unassembled WGS sequence"/>
</dbReference>
<protein>
    <recommendedName>
        <fullName evidence="3">Prokaryotic-type class I peptide chain release factors domain-containing protein</fullName>
    </recommendedName>
</protein>
<dbReference type="Pfam" id="PF00472">
    <property type="entry name" value="RF-1"/>
    <property type="match status" value="1"/>
</dbReference>
<dbReference type="EMBL" id="JAULSO010000002">
    <property type="protein sequence ID" value="KAK3689880.1"/>
    <property type="molecule type" value="Genomic_DNA"/>
</dbReference>
<dbReference type="GO" id="GO:0016150">
    <property type="term" value="F:translation release factor activity, codon nonspecific"/>
    <property type="evidence" value="ECO:0007669"/>
    <property type="project" value="TreeGrafter"/>
</dbReference>
<sequence length="199" mass="22613">MMLLKQLRCPVVRAAIYARPTKQETPFVHVIQRFVRHQAFDAGLDPEQLAEARKWHQSLQPSSLPKGNTSFSRSSGPGGQHVNKTESKATTTWPISQLLAFLPQQLHAGIRASRYYSKRNDCISIQAQTQRSRNANEDENHQKLFDEIQSLYNEVVPGESSPDKARKYEALKKSANEARIRMKKTQSSKKHFRKGPSGD</sequence>
<dbReference type="InterPro" id="IPR045853">
    <property type="entry name" value="Pep_chain_release_fac_I_sf"/>
</dbReference>
<evidence type="ECO:0000256" key="2">
    <source>
        <dbReference type="SAM" id="MobiDB-lite"/>
    </source>
</evidence>
<accession>A0AAE1CDX4</accession>
<feature type="region of interest" description="Disordered" evidence="2">
    <location>
        <begin position="176"/>
        <end position="199"/>
    </location>
</feature>
<evidence type="ECO:0000259" key="3">
    <source>
        <dbReference type="Pfam" id="PF00472"/>
    </source>
</evidence>
<evidence type="ECO:0000313" key="4">
    <source>
        <dbReference type="EMBL" id="KAK3689880.1"/>
    </source>
</evidence>
<evidence type="ECO:0000313" key="5">
    <source>
        <dbReference type="Proteomes" id="UP001270362"/>
    </source>
</evidence>
<feature type="compositionally biased region" description="Polar residues" evidence="2">
    <location>
        <begin position="57"/>
        <end position="75"/>
    </location>
</feature>
<reference evidence="4" key="1">
    <citation type="journal article" date="2023" name="Mol. Phylogenet. Evol.">
        <title>Genome-scale phylogeny and comparative genomics of the fungal order Sordariales.</title>
        <authorList>
            <person name="Hensen N."/>
            <person name="Bonometti L."/>
            <person name="Westerberg I."/>
            <person name="Brannstrom I.O."/>
            <person name="Guillou S."/>
            <person name="Cros-Aarteil S."/>
            <person name="Calhoun S."/>
            <person name="Haridas S."/>
            <person name="Kuo A."/>
            <person name="Mondo S."/>
            <person name="Pangilinan J."/>
            <person name="Riley R."/>
            <person name="LaButti K."/>
            <person name="Andreopoulos B."/>
            <person name="Lipzen A."/>
            <person name="Chen C."/>
            <person name="Yan M."/>
            <person name="Daum C."/>
            <person name="Ng V."/>
            <person name="Clum A."/>
            <person name="Steindorff A."/>
            <person name="Ohm R.A."/>
            <person name="Martin F."/>
            <person name="Silar P."/>
            <person name="Natvig D.O."/>
            <person name="Lalanne C."/>
            <person name="Gautier V."/>
            <person name="Ament-Velasquez S.L."/>
            <person name="Kruys A."/>
            <person name="Hutchinson M.I."/>
            <person name="Powell A.J."/>
            <person name="Barry K."/>
            <person name="Miller A.N."/>
            <person name="Grigoriev I.V."/>
            <person name="Debuchy R."/>
            <person name="Gladieux P."/>
            <person name="Hiltunen Thoren M."/>
            <person name="Johannesson H."/>
        </authorList>
    </citation>
    <scope>NUCLEOTIDE SEQUENCE</scope>
    <source>
        <strain evidence="4">CBS 314.62</strain>
    </source>
</reference>
<evidence type="ECO:0000256" key="1">
    <source>
        <dbReference type="ARBA" id="ARBA00010835"/>
    </source>
</evidence>